<dbReference type="NCBIfam" id="NF040570">
    <property type="entry name" value="guided_TnpB"/>
    <property type="match status" value="1"/>
</dbReference>
<dbReference type="InterPro" id="IPR001959">
    <property type="entry name" value="Transposase"/>
</dbReference>
<feature type="domain" description="Transposase putative helix-turn-helix" evidence="2">
    <location>
        <begin position="2"/>
        <end position="50"/>
    </location>
</feature>
<dbReference type="AlphaFoldDB" id="X1PSN5"/>
<dbReference type="EMBL" id="BARV01034497">
    <property type="protein sequence ID" value="GAI58863.1"/>
    <property type="molecule type" value="Genomic_DNA"/>
</dbReference>
<dbReference type="InterPro" id="IPR021027">
    <property type="entry name" value="Transposase_put_HTH"/>
</dbReference>
<reference evidence="3" key="1">
    <citation type="journal article" date="2014" name="Front. Microbiol.">
        <title>High frequency of phylogenetically diverse reductive dehalogenase-homologous genes in deep subseafloor sedimentary metagenomes.</title>
        <authorList>
            <person name="Kawai M."/>
            <person name="Futagami T."/>
            <person name="Toyoda A."/>
            <person name="Takaki Y."/>
            <person name="Nishi S."/>
            <person name="Hori S."/>
            <person name="Arai W."/>
            <person name="Tsubouchi T."/>
            <person name="Morono Y."/>
            <person name="Uchiyama I."/>
            <person name="Ito T."/>
            <person name="Fujiyama A."/>
            <person name="Inagaki F."/>
            <person name="Takami H."/>
        </authorList>
    </citation>
    <scope>NUCLEOTIDE SEQUENCE</scope>
    <source>
        <strain evidence="3">Expedition CK06-06</strain>
    </source>
</reference>
<accession>X1PSN5</accession>
<dbReference type="Pfam" id="PF01385">
    <property type="entry name" value="OrfB_IS605"/>
    <property type="match status" value="1"/>
</dbReference>
<organism evidence="3">
    <name type="scientific">marine sediment metagenome</name>
    <dbReference type="NCBI Taxonomy" id="412755"/>
    <lineage>
        <taxon>unclassified sequences</taxon>
        <taxon>metagenomes</taxon>
        <taxon>ecological metagenomes</taxon>
    </lineage>
</organism>
<comment type="caution">
    <text evidence="3">The sequence shown here is derived from an EMBL/GenBank/DDBJ whole genome shotgun (WGS) entry which is preliminary data.</text>
</comment>
<sequence length="242" mass="28299">VMVKITLTHKIRLKPTYKQENYFRQACGVARFTWNWALGEWKRQYEAGKKPTGLGLKRQFNAIKPVEFPWMYNVTKYASQQPFIFLQSAFKRFFDKKAKYPQFKKKRIHDGFYIGCDHIKIEDKRVHIPKLGWVKMREALRFSGKVISATISHIADKWFISLNVELNQRPQPCESQAVVGVDLGVSRLATLSTGQKFEGSKPLKKQLGKLKRLQRQLSRKQKGSNNRNKVRIKVARLHYCIS</sequence>
<dbReference type="Pfam" id="PF12323">
    <property type="entry name" value="HTH_OrfB_IS605"/>
    <property type="match status" value="1"/>
</dbReference>
<evidence type="ECO:0000259" key="1">
    <source>
        <dbReference type="Pfam" id="PF01385"/>
    </source>
</evidence>
<protein>
    <recommendedName>
        <fullName evidence="4">Transposase putative helix-turn-helix domain-containing protein</fullName>
    </recommendedName>
</protein>
<feature type="domain" description="Probable transposase IS891/IS1136/IS1341" evidence="1">
    <location>
        <begin position="162"/>
        <end position="241"/>
    </location>
</feature>
<proteinExistence type="predicted"/>
<name>X1PSN5_9ZZZZ</name>
<gene>
    <name evidence="3" type="ORF">S06H3_54010</name>
</gene>
<evidence type="ECO:0000313" key="3">
    <source>
        <dbReference type="EMBL" id="GAI58863.1"/>
    </source>
</evidence>
<evidence type="ECO:0008006" key="4">
    <source>
        <dbReference type="Google" id="ProtNLM"/>
    </source>
</evidence>
<evidence type="ECO:0000259" key="2">
    <source>
        <dbReference type="Pfam" id="PF12323"/>
    </source>
</evidence>
<feature type="non-terminal residue" evidence="3">
    <location>
        <position position="242"/>
    </location>
</feature>
<feature type="non-terminal residue" evidence="3">
    <location>
        <position position="1"/>
    </location>
</feature>